<protein>
    <submittedName>
        <fullName evidence="2">Uncharacterized protein</fullName>
    </submittedName>
</protein>
<sequence>MTADSDPILTRESSNSADQRKLNCDRKAMSSSCMGLCLFPQQPFPDIITYSIMAETSGSRPIPVYSNRLRTMNWLDEAAIRAYLSATKIIPNISSEPPVAIPPQPGSLSCVVVLRGFLGPAARPPYGLRLRRSQAAKSSTLPLLY</sequence>
<comment type="caution">
    <text evidence="2">The sequence shown here is derived from an EMBL/GenBank/DDBJ whole genome shotgun (WGS) entry which is preliminary data.</text>
</comment>
<evidence type="ECO:0000313" key="3">
    <source>
        <dbReference type="Proteomes" id="UP000009038"/>
    </source>
</evidence>
<organism evidence="2 3">
    <name type="scientific">Aspergillus niger (strain ATCC 1015 / CBS 113.46 / FGSC A1144 / LSHB Ac4 / NCTC 3858a / NRRL 328 / USDA 3528.7)</name>
    <dbReference type="NCBI Taxonomy" id="380704"/>
    <lineage>
        <taxon>Eukaryota</taxon>
        <taxon>Fungi</taxon>
        <taxon>Dikarya</taxon>
        <taxon>Ascomycota</taxon>
        <taxon>Pezizomycotina</taxon>
        <taxon>Eurotiomycetes</taxon>
        <taxon>Eurotiomycetidae</taxon>
        <taxon>Eurotiales</taxon>
        <taxon>Aspergillaceae</taxon>
        <taxon>Aspergillus</taxon>
        <taxon>Aspergillus subgen. Circumdati</taxon>
    </lineage>
</organism>
<name>G3Y347_ASPNA</name>
<dbReference type="VEuPathDB" id="FungiDB:ASPNIDRAFT2_36953"/>
<dbReference type="HOGENOM" id="CLU_1786453_0_0_1"/>
<evidence type="ECO:0000256" key="1">
    <source>
        <dbReference type="SAM" id="MobiDB-lite"/>
    </source>
</evidence>
<dbReference type="AlphaFoldDB" id="G3Y347"/>
<gene>
    <name evidence="2" type="ORF">ASPNIDRAFT_36953</name>
</gene>
<evidence type="ECO:0000313" key="2">
    <source>
        <dbReference type="EMBL" id="EHA22922.1"/>
    </source>
</evidence>
<reference evidence="2 3" key="1">
    <citation type="journal article" date="2011" name="Genome Res.">
        <title>Comparative genomics of citric-acid-producing Aspergillus niger ATCC 1015 versus enzyme-producing CBS 513.88.</title>
        <authorList>
            <person name="Andersen M.R."/>
            <person name="Salazar M.P."/>
            <person name="Schaap P.J."/>
            <person name="van de Vondervoort P.J."/>
            <person name="Culley D."/>
            <person name="Thykaer J."/>
            <person name="Frisvad J.C."/>
            <person name="Nielsen K.F."/>
            <person name="Albang R."/>
            <person name="Albermann K."/>
            <person name="Berka R.M."/>
            <person name="Braus G.H."/>
            <person name="Braus-Stromeyer S.A."/>
            <person name="Corrochano L.M."/>
            <person name="Dai Z."/>
            <person name="van Dijck P.W."/>
            <person name="Hofmann G."/>
            <person name="Lasure L.L."/>
            <person name="Magnuson J.K."/>
            <person name="Menke H."/>
            <person name="Meijer M."/>
            <person name="Meijer S.L."/>
            <person name="Nielsen J.B."/>
            <person name="Nielsen M.L."/>
            <person name="van Ooyen A.J."/>
            <person name="Pel H.J."/>
            <person name="Poulsen L."/>
            <person name="Samson R.A."/>
            <person name="Stam H."/>
            <person name="Tsang A."/>
            <person name="van den Brink J.M."/>
            <person name="Atkins A."/>
            <person name="Aerts A."/>
            <person name="Shapiro H."/>
            <person name="Pangilinan J."/>
            <person name="Salamov A."/>
            <person name="Lou Y."/>
            <person name="Lindquist E."/>
            <person name="Lucas S."/>
            <person name="Grimwood J."/>
            <person name="Grigoriev I.V."/>
            <person name="Kubicek C.P."/>
            <person name="Martinez D."/>
            <person name="van Peij N.N."/>
            <person name="Roubos J.A."/>
            <person name="Nielsen J."/>
            <person name="Baker S.E."/>
        </authorList>
    </citation>
    <scope>NUCLEOTIDE SEQUENCE [LARGE SCALE GENOMIC DNA]</scope>
    <source>
        <strain evidence="3">ATCC 1015 / CBS 113.46 / FGSC A1144 / LSHB Ac4 / NCTC 3858a / NRRL 328 / USDA 3528.7</strain>
    </source>
</reference>
<dbReference type="Proteomes" id="UP000009038">
    <property type="component" value="Unassembled WGS sequence"/>
</dbReference>
<accession>G3Y347</accession>
<feature type="region of interest" description="Disordered" evidence="1">
    <location>
        <begin position="1"/>
        <end position="21"/>
    </location>
</feature>
<proteinExistence type="predicted"/>
<dbReference type="EMBL" id="ACJE01000010">
    <property type="protein sequence ID" value="EHA22922.1"/>
    <property type="molecule type" value="Genomic_DNA"/>
</dbReference>